<feature type="region of interest" description="Disordered" evidence="5">
    <location>
        <begin position="484"/>
        <end position="506"/>
    </location>
</feature>
<evidence type="ECO:0000256" key="2">
    <source>
        <dbReference type="ARBA" id="ARBA00011322"/>
    </source>
</evidence>
<organism evidence="7 8">
    <name type="scientific">Levilactobacillus suantsaii</name>
    <dbReference type="NCBI Taxonomy" id="2292255"/>
    <lineage>
        <taxon>Bacteria</taxon>
        <taxon>Bacillati</taxon>
        <taxon>Bacillota</taxon>
        <taxon>Bacilli</taxon>
        <taxon>Lactobacillales</taxon>
        <taxon>Lactobacillaceae</taxon>
        <taxon>Levilactobacillus</taxon>
    </lineage>
</organism>
<dbReference type="Pfam" id="PF13476">
    <property type="entry name" value="AAA_23"/>
    <property type="match status" value="1"/>
</dbReference>
<dbReference type="GO" id="GO:0016887">
    <property type="term" value="F:ATP hydrolysis activity"/>
    <property type="evidence" value="ECO:0007669"/>
    <property type="project" value="InterPro"/>
</dbReference>
<evidence type="ECO:0000259" key="6">
    <source>
        <dbReference type="Pfam" id="PF13476"/>
    </source>
</evidence>
<feature type="compositionally biased region" description="Low complexity" evidence="5">
    <location>
        <begin position="484"/>
        <end position="495"/>
    </location>
</feature>
<comment type="similarity">
    <text evidence="1">Belongs to the SMC family. SbcC subfamily.</text>
</comment>
<sequence>MKPVYLKMTYFGPYQEAAIDFRQLEEAPIFLIGGDTGAGKSTIFDAMTYALFGSTTNDGADGRGAKELRSQFAPADQATTITFYFEQGNQLYKITRSPEQSLAKKRGNGTTKKNATATLATMTTVGGTETASIAAKPADVGPEIMSILNLNADQFKKIILLPQNDFSEFLKAKTTDKERILKKIFGTQLYTDFTAKLKERYDAASQTGQQFTNQLTAQLTAATWTPTEQDQLQQAAAPEQPALLKAFVTQRQQTLTKVTANAQTNQQALDHATAAYQQGRDIDQKFKRLATTKADYQQKITAQKPQIAAQEAQLSKLRWAATLSDTVRDYQQAQADQQHLKQAQTAAQTAAVQANDRVEQAQQTQKKLTDQAADFDQQQHRVDQLITLIPQAQKVEDLTTQVAQLQPTVTQAQKQYTDQKAQIDTLAATITQQRAALAPVDELRTTKDHLTQQRSQAVDTLTPLFNQQQTTRATVKRLQADYDQAQTAQQDRQNQLTAAQTDFQTQKGRRQDLMIAQLQQELVNGEPCVVCGSLDHSHMQPHVAASETELKAAMTAVDASQNTLAAAQKSVANGQEQIQKLQTELATAQQDQTTATTQLTTQYQQLRQNTSLISLPQTAELKTIKAAFDQQLQTATTELKQAEKAAQTVQALETQLTTKRDDLNAAQVTLAQQQATLKGKQSDLQAAQKVLPSDAGSSAQLAQEKTQLTQAIATYTATSQKATTETHQAQLDQSTTTTKLEDLNQQLTAKQHQVTALNDSLTAALNAMTAPTQDLATLQQWLADIADGTMDHLQTTITSYHRDAQNLTATIEALESELSDQTIPDLAALKATLATQQAQRDELIREQANATTAAKTAQASYQQIQQILRDQGDFAKRFAELTGLYNIVTGKDGNDQKLKLETYVVQNYLQRVLTYANEHFINLLSNNRYTFELAAKVADHRTDHGLDIYVFDNETGHSRSADTLSGGETFIAALSIALSLSEVVQSSANGVQIDALFVDEGFGSLDDETLEKAMQALETIGENRMVGVISHIESMKRTIGQQVLIQKLGDGRSQVKLISK</sequence>
<evidence type="ECO:0000313" key="8">
    <source>
        <dbReference type="Proteomes" id="UP000290602"/>
    </source>
</evidence>
<feature type="coiled-coil region" evidence="4">
    <location>
        <begin position="564"/>
        <end position="598"/>
    </location>
</feature>
<reference evidence="7 8" key="1">
    <citation type="submission" date="2018-08" db="EMBL/GenBank/DDBJ databases">
        <title>Lactobacillus suantsai sp. nov., isolated from traditional fermented suan-tsai in Taiwan.</title>
        <authorList>
            <person name="Huang C.-H."/>
        </authorList>
    </citation>
    <scope>NUCLEOTIDE SEQUENCE [LARGE SCALE GENOMIC DNA]</scope>
    <source>
        <strain evidence="7 8">BCRC 12945</strain>
    </source>
</reference>
<dbReference type="Gene3D" id="3.40.50.300">
    <property type="entry name" value="P-loop containing nucleotide triphosphate hydrolases"/>
    <property type="match status" value="2"/>
</dbReference>
<proteinExistence type="inferred from homology"/>
<feature type="domain" description="Rad50/SbcC-type AAA" evidence="6">
    <location>
        <begin position="6"/>
        <end position="191"/>
    </location>
</feature>
<dbReference type="AlphaFoldDB" id="A0A4Q0VIH8"/>
<evidence type="ECO:0000256" key="1">
    <source>
        <dbReference type="ARBA" id="ARBA00006930"/>
    </source>
</evidence>
<feature type="coiled-coil region" evidence="4">
    <location>
        <begin position="351"/>
        <end position="378"/>
    </location>
</feature>
<dbReference type="SUPFAM" id="SSF52540">
    <property type="entry name" value="P-loop containing nucleoside triphosphate hydrolases"/>
    <property type="match status" value="1"/>
</dbReference>
<protein>
    <recommendedName>
        <fullName evidence="3">Nuclease SbcCD subunit C</fullName>
    </recommendedName>
</protein>
<dbReference type="InterPro" id="IPR038729">
    <property type="entry name" value="Rad50/SbcC_AAA"/>
</dbReference>
<keyword evidence="8" id="KW-1185">Reference proteome</keyword>
<dbReference type="Pfam" id="PF13558">
    <property type="entry name" value="SbcC_Walker_B"/>
    <property type="match status" value="1"/>
</dbReference>
<feature type="compositionally biased region" description="Polar residues" evidence="5">
    <location>
        <begin position="496"/>
        <end position="506"/>
    </location>
</feature>
<gene>
    <name evidence="7" type="ORF">DXH47_06125</name>
</gene>
<dbReference type="InterPro" id="IPR027417">
    <property type="entry name" value="P-loop_NTPase"/>
</dbReference>
<dbReference type="RefSeq" id="WP_129032478.1">
    <property type="nucleotide sequence ID" value="NZ_CP059603.1"/>
</dbReference>
<feature type="coiled-coil region" evidence="4">
    <location>
        <begin position="625"/>
        <end position="662"/>
    </location>
</feature>
<dbReference type="Proteomes" id="UP000290602">
    <property type="component" value="Unassembled WGS sequence"/>
</dbReference>
<dbReference type="EMBL" id="QXIL01000009">
    <property type="protein sequence ID" value="RXI78641.1"/>
    <property type="molecule type" value="Genomic_DNA"/>
</dbReference>
<keyword evidence="4" id="KW-0175">Coiled coil</keyword>
<dbReference type="OrthoDB" id="9795626at2"/>
<evidence type="ECO:0000256" key="4">
    <source>
        <dbReference type="SAM" id="Coils"/>
    </source>
</evidence>
<accession>A0A4Q0VIH8</accession>
<feature type="coiled-coil region" evidence="4">
    <location>
        <begin position="797"/>
        <end position="846"/>
    </location>
</feature>
<evidence type="ECO:0000256" key="3">
    <source>
        <dbReference type="ARBA" id="ARBA00013368"/>
    </source>
</evidence>
<name>A0A4Q0VIH8_9LACO</name>
<dbReference type="PANTHER" id="PTHR32114:SF2">
    <property type="entry name" value="ABC TRANSPORTER ABCH.3"/>
    <property type="match status" value="1"/>
</dbReference>
<dbReference type="GO" id="GO:0006302">
    <property type="term" value="P:double-strand break repair"/>
    <property type="evidence" value="ECO:0007669"/>
    <property type="project" value="InterPro"/>
</dbReference>
<evidence type="ECO:0000256" key="5">
    <source>
        <dbReference type="SAM" id="MobiDB-lite"/>
    </source>
</evidence>
<evidence type="ECO:0000313" key="7">
    <source>
        <dbReference type="EMBL" id="RXI78641.1"/>
    </source>
</evidence>
<dbReference type="PANTHER" id="PTHR32114">
    <property type="entry name" value="ABC TRANSPORTER ABCH.3"/>
    <property type="match status" value="1"/>
</dbReference>
<comment type="caution">
    <text evidence="7">The sequence shown here is derived from an EMBL/GenBank/DDBJ whole genome shotgun (WGS) entry which is preliminary data.</text>
</comment>
<comment type="subunit">
    <text evidence="2">Heterodimer of SbcC and SbcD.</text>
</comment>